<comment type="similarity">
    <text evidence="1">Belongs to the bacterial solute-binding protein 5 family.</text>
</comment>
<dbReference type="InterPro" id="IPR030678">
    <property type="entry name" value="Peptide/Ni-bd"/>
</dbReference>
<keyword evidence="3 4" id="KW-0732">Signal</keyword>
<comment type="caution">
    <text evidence="6">The sequence shown here is derived from an EMBL/GenBank/DDBJ whole genome shotgun (WGS) entry which is preliminary data.</text>
</comment>
<dbReference type="InterPro" id="IPR039424">
    <property type="entry name" value="SBP_5"/>
</dbReference>
<keyword evidence="7" id="KW-1185">Reference proteome</keyword>
<feature type="domain" description="Solute-binding protein family 5" evidence="5">
    <location>
        <begin position="89"/>
        <end position="467"/>
    </location>
</feature>
<proteinExistence type="inferred from homology"/>
<dbReference type="CDD" id="cd00995">
    <property type="entry name" value="PBP2_NikA_DppA_OppA_like"/>
    <property type="match status" value="1"/>
</dbReference>
<protein>
    <submittedName>
        <fullName evidence="6">ABC transporter substrate-binding protein</fullName>
    </submittedName>
</protein>
<dbReference type="SUPFAM" id="SSF53850">
    <property type="entry name" value="Periplasmic binding protein-like II"/>
    <property type="match status" value="1"/>
</dbReference>
<dbReference type="RefSeq" id="WP_119086483.1">
    <property type="nucleotide sequence ID" value="NZ_QXIY01000043.1"/>
</dbReference>
<evidence type="ECO:0000259" key="5">
    <source>
        <dbReference type="Pfam" id="PF00496"/>
    </source>
</evidence>
<dbReference type="PANTHER" id="PTHR30290">
    <property type="entry name" value="PERIPLASMIC BINDING COMPONENT OF ABC TRANSPORTER"/>
    <property type="match status" value="1"/>
</dbReference>
<evidence type="ECO:0000256" key="2">
    <source>
        <dbReference type="ARBA" id="ARBA00022448"/>
    </source>
</evidence>
<dbReference type="GO" id="GO:0015833">
    <property type="term" value="P:peptide transport"/>
    <property type="evidence" value="ECO:0007669"/>
    <property type="project" value="TreeGrafter"/>
</dbReference>
<dbReference type="Proteomes" id="UP000266113">
    <property type="component" value="Unassembled WGS sequence"/>
</dbReference>
<gene>
    <name evidence="6" type="ORF">SMC1_09240</name>
</gene>
<dbReference type="GO" id="GO:0043190">
    <property type="term" value="C:ATP-binding cassette (ABC) transporter complex"/>
    <property type="evidence" value="ECO:0007669"/>
    <property type="project" value="InterPro"/>
</dbReference>
<dbReference type="Gene3D" id="3.10.105.10">
    <property type="entry name" value="Dipeptide-binding Protein, Domain 3"/>
    <property type="match status" value="1"/>
</dbReference>
<sequence>MRRSWSVVVLALAVVAVTATGCGSKSTGKAGQSTGTPKKGGTITLSYYSEPSSLDPAIAWNLIDWSVEHCIFQSFLKYNPKPGVEGTKLIPCLATEVPSTQNGGISADGLTYTFHLKHGIKFQPPVSREVTAQDFKYTIERVLDPKTTPVPPGQSFYLNITGAKAFNSGKATEVTGITTPDTYTVKIQLDSPDLSFLNAVTMEFCDVIPKEWVDKWGRNIGHHPLGTGSYMFVSWSPGQEIVLKRNPNYWDPDHVWADEIDYMMSFNPSTALLKLQRGEVDVLGDNVPPSDVVRIKNDPSWSKYLFSQPLLATNYLYMDVLLKPFDNVKVRQAVSWAINRDKLVKLQAGQAVALYQIYPPGMPGYQEGVKYYGYDPTKAKQLLTEAGFPNGFKTQLYTDNVDPDPKLMQSVQNDLAAIGIQADLRTMSNNAYYTFGSEPGKSTMGSTGWWVDYPDPSDWIGPQFSKASAVPGGMNWSFWWTPELEKMYTEAQAMTDPQARIAKYTDMQKYIVEQAPYATLYSYIETTMCSKTLGGFYLHLIYQFDPANYWQQ</sequence>
<evidence type="ECO:0000256" key="4">
    <source>
        <dbReference type="SAM" id="SignalP"/>
    </source>
</evidence>
<evidence type="ECO:0000313" key="6">
    <source>
        <dbReference type="EMBL" id="RIE15870.1"/>
    </source>
</evidence>
<dbReference type="PANTHER" id="PTHR30290:SF9">
    <property type="entry name" value="OLIGOPEPTIDE-BINDING PROTEIN APPA"/>
    <property type="match status" value="1"/>
</dbReference>
<dbReference type="GO" id="GO:0030288">
    <property type="term" value="C:outer membrane-bounded periplasmic space"/>
    <property type="evidence" value="ECO:0007669"/>
    <property type="project" value="UniProtKB-ARBA"/>
</dbReference>
<dbReference type="EMBL" id="QXIY01000043">
    <property type="protein sequence ID" value="RIE15870.1"/>
    <property type="molecule type" value="Genomic_DNA"/>
</dbReference>
<evidence type="ECO:0000256" key="3">
    <source>
        <dbReference type="ARBA" id="ARBA00022729"/>
    </source>
</evidence>
<keyword evidence="2" id="KW-0813">Transport</keyword>
<dbReference type="OrthoDB" id="9801912at2"/>
<name>A0A398DLS8_9BACT</name>
<dbReference type="Pfam" id="PF00496">
    <property type="entry name" value="SBP_bac_5"/>
    <property type="match status" value="1"/>
</dbReference>
<feature type="signal peptide" evidence="4">
    <location>
        <begin position="1"/>
        <end position="21"/>
    </location>
</feature>
<reference evidence="6 7" key="1">
    <citation type="submission" date="2018-09" db="EMBL/GenBank/DDBJ databases">
        <title>Discovery and Ecogenomic Context for Candidatus Cryosericales, a Global Caldiserica Order Active in Thawing Permafrost.</title>
        <authorList>
            <person name="Martinez M.A."/>
            <person name="Woodcroft B.J."/>
            <person name="Ignacio Espinoza J.C."/>
            <person name="Zayed A."/>
            <person name="Singleton C.M."/>
            <person name="Boyd J."/>
            <person name="Li Y.-F."/>
            <person name="Purvine S."/>
            <person name="Maughan H."/>
            <person name="Hodgkins S.B."/>
            <person name="Anderson D."/>
            <person name="Sederholm M."/>
            <person name="Temperton B."/>
            <person name="Saleska S.R."/>
            <person name="Tyson G.W."/>
            <person name="Rich V.I."/>
        </authorList>
    </citation>
    <scope>NUCLEOTIDE SEQUENCE [LARGE SCALE GENOMIC DNA]</scope>
    <source>
        <strain evidence="6 7">SMC1</strain>
    </source>
</reference>
<dbReference type="PIRSF" id="PIRSF002741">
    <property type="entry name" value="MppA"/>
    <property type="match status" value="1"/>
</dbReference>
<organism evidence="6 7">
    <name type="scientific">Candidatus Cryosericum septentrionale</name>
    <dbReference type="NCBI Taxonomy" id="2290913"/>
    <lineage>
        <taxon>Bacteria</taxon>
        <taxon>Pseudomonadati</taxon>
        <taxon>Caldisericota/Cryosericota group</taxon>
        <taxon>Candidatus Cryosericota</taxon>
        <taxon>Candidatus Cryosericia</taxon>
        <taxon>Candidatus Cryosericales</taxon>
        <taxon>Candidatus Cryosericaceae</taxon>
        <taxon>Candidatus Cryosericum</taxon>
    </lineage>
</organism>
<evidence type="ECO:0000256" key="1">
    <source>
        <dbReference type="ARBA" id="ARBA00005695"/>
    </source>
</evidence>
<dbReference type="PROSITE" id="PS51257">
    <property type="entry name" value="PROKAR_LIPOPROTEIN"/>
    <property type="match status" value="1"/>
</dbReference>
<dbReference type="AlphaFoldDB" id="A0A398DLS8"/>
<evidence type="ECO:0000313" key="7">
    <source>
        <dbReference type="Proteomes" id="UP000266113"/>
    </source>
</evidence>
<dbReference type="GO" id="GO:1904680">
    <property type="term" value="F:peptide transmembrane transporter activity"/>
    <property type="evidence" value="ECO:0007669"/>
    <property type="project" value="TreeGrafter"/>
</dbReference>
<dbReference type="InterPro" id="IPR000914">
    <property type="entry name" value="SBP_5_dom"/>
</dbReference>
<accession>A0A398DLS8</accession>
<dbReference type="Gene3D" id="3.40.190.10">
    <property type="entry name" value="Periplasmic binding protein-like II"/>
    <property type="match status" value="1"/>
</dbReference>
<feature type="chain" id="PRO_5017196936" evidence="4">
    <location>
        <begin position="22"/>
        <end position="552"/>
    </location>
</feature>